<evidence type="ECO:0000256" key="9">
    <source>
        <dbReference type="SAM" id="MobiDB-lite"/>
    </source>
</evidence>
<dbReference type="GO" id="GO:0006261">
    <property type="term" value="P:DNA-templated DNA replication"/>
    <property type="evidence" value="ECO:0007669"/>
    <property type="project" value="TreeGrafter"/>
</dbReference>
<comment type="caution">
    <text evidence="11">The sequence shown here is derived from an EMBL/GenBank/DDBJ whole genome shotgun (WGS) entry which is preliminary data.</text>
</comment>
<dbReference type="GO" id="GO:0003677">
    <property type="term" value="F:DNA binding"/>
    <property type="evidence" value="ECO:0007669"/>
    <property type="project" value="InterPro"/>
</dbReference>
<dbReference type="Gene3D" id="1.20.272.10">
    <property type="match status" value="1"/>
</dbReference>
<dbReference type="GO" id="GO:0046872">
    <property type="term" value="F:metal ion binding"/>
    <property type="evidence" value="ECO:0007669"/>
    <property type="project" value="UniProtKB-KW"/>
</dbReference>
<dbReference type="InterPro" id="IPR027417">
    <property type="entry name" value="P-loop_NTPase"/>
</dbReference>
<dbReference type="PANTHER" id="PTHR11669">
    <property type="entry name" value="REPLICATION FACTOR C / DNA POLYMERASE III GAMMA-TAU SUBUNIT"/>
    <property type="match status" value="1"/>
</dbReference>
<dbReference type="GO" id="GO:0003887">
    <property type="term" value="F:DNA-directed DNA polymerase activity"/>
    <property type="evidence" value="ECO:0007669"/>
    <property type="project" value="UniProtKB-KW"/>
</dbReference>
<gene>
    <name evidence="11" type="primary">dnaX</name>
    <name evidence="11" type="ORF">IAA89_03855</name>
</gene>
<dbReference type="Pfam" id="PF13177">
    <property type="entry name" value="DNA_pol3_delta2"/>
    <property type="match status" value="1"/>
</dbReference>
<dbReference type="InterPro" id="IPR050238">
    <property type="entry name" value="DNA_Rep/Repair_Clamp_Loader"/>
</dbReference>
<feature type="region of interest" description="Disordered" evidence="9">
    <location>
        <begin position="382"/>
        <end position="403"/>
    </location>
</feature>
<dbReference type="AlphaFoldDB" id="A0A9D9E734"/>
<keyword evidence="4" id="KW-0547">Nucleotide-binding</keyword>
<dbReference type="InterPro" id="IPR045085">
    <property type="entry name" value="HLD_clamp_pol_III_gamma_tau"/>
</dbReference>
<dbReference type="GO" id="GO:0009360">
    <property type="term" value="C:DNA polymerase III complex"/>
    <property type="evidence" value="ECO:0007669"/>
    <property type="project" value="InterPro"/>
</dbReference>
<dbReference type="GO" id="GO:0005524">
    <property type="term" value="F:ATP binding"/>
    <property type="evidence" value="ECO:0007669"/>
    <property type="project" value="UniProtKB-KW"/>
</dbReference>
<keyword evidence="11" id="KW-0808">Transferase</keyword>
<comment type="catalytic activity">
    <reaction evidence="8">
        <text>DNA(n) + a 2'-deoxyribonucleoside 5'-triphosphate = DNA(n+1) + diphosphate</text>
        <dbReference type="Rhea" id="RHEA:22508"/>
        <dbReference type="Rhea" id="RHEA-COMP:17339"/>
        <dbReference type="Rhea" id="RHEA-COMP:17340"/>
        <dbReference type="ChEBI" id="CHEBI:33019"/>
        <dbReference type="ChEBI" id="CHEBI:61560"/>
        <dbReference type="ChEBI" id="CHEBI:173112"/>
        <dbReference type="EC" id="2.7.7.7"/>
    </reaction>
</comment>
<dbReference type="Gene3D" id="1.10.8.60">
    <property type="match status" value="1"/>
</dbReference>
<dbReference type="EC" id="2.7.7.7" evidence="2"/>
<evidence type="ECO:0000256" key="2">
    <source>
        <dbReference type="ARBA" id="ARBA00012417"/>
    </source>
</evidence>
<dbReference type="CDD" id="cd18137">
    <property type="entry name" value="HLD_clamp_pol_III_gamma_tau"/>
    <property type="match status" value="1"/>
</dbReference>
<dbReference type="SMART" id="SM00382">
    <property type="entry name" value="AAA"/>
    <property type="match status" value="1"/>
</dbReference>
<keyword evidence="6" id="KW-0067">ATP-binding</keyword>
<dbReference type="SUPFAM" id="SSF48019">
    <property type="entry name" value="post-AAA+ oligomerization domain-like"/>
    <property type="match status" value="1"/>
</dbReference>
<keyword evidence="11" id="KW-0548">Nucleotidyltransferase</keyword>
<dbReference type="InterPro" id="IPR003593">
    <property type="entry name" value="AAA+_ATPase"/>
</dbReference>
<keyword evidence="5" id="KW-0862">Zinc</keyword>
<feature type="domain" description="AAA+ ATPase" evidence="10">
    <location>
        <begin position="37"/>
        <end position="179"/>
    </location>
</feature>
<dbReference type="InterPro" id="IPR012763">
    <property type="entry name" value="DNA_pol_III_sug/sutau_N"/>
</dbReference>
<dbReference type="CDD" id="cd00009">
    <property type="entry name" value="AAA"/>
    <property type="match status" value="1"/>
</dbReference>
<accession>A0A9D9E734</accession>
<evidence type="ECO:0000313" key="12">
    <source>
        <dbReference type="Proteomes" id="UP000823614"/>
    </source>
</evidence>
<evidence type="ECO:0000256" key="4">
    <source>
        <dbReference type="ARBA" id="ARBA00022741"/>
    </source>
</evidence>
<dbReference type="NCBIfam" id="NF004046">
    <property type="entry name" value="PRK05563.1"/>
    <property type="match status" value="1"/>
</dbReference>
<evidence type="ECO:0000256" key="5">
    <source>
        <dbReference type="ARBA" id="ARBA00022833"/>
    </source>
</evidence>
<dbReference type="SUPFAM" id="SSF52540">
    <property type="entry name" value="P-loop containing nucleoside triphosphate hydrolases"/>
    <property type="match status" value="1"/>
</dbReference>
<dbReference type="Proteomes" id="UP000823614">
    <property type="component" value="Unassembled WGS sequence"/>
</dbReference>
<organism evidence="11 12">
    <name type="scientific">Candidatus Gallilactobacillus intestinavium</name>
    <dbReference type="NCBI Taxonomy" id="2840838"/>
    <lineage>
        <taxon>Bacteria</taxon>
        <taxon>Bacillati</taxon>
        <taxon>Bacillota</taxon>
        <taxon>Bacilli</taxon>
        <taxon>Lactobacillales</taxon>
        <taxon>Lactobacillaceae</taxon>
        <taxon>Lactobacillaceae incertae sedis</taxon>
        <taxon>Candidatus Gallilactobacillus</taxon>
    </lineage>
</organism>
<reference evidence="11" key="2">
    <citation type="journal article" date="2021" name="PeerJ">
        <title>Extensive microbial diversity within the chicken gut microbiome revealed by metagenomics and culture.</title>
        <authorList>
            <person name="Gilroy R."/>
            <person name="Ravi A."/>
            <person name="Getino M."/>
            <person name="Pursley I."/>
            <person name="Horton D.L."/>
            <person name="Alikhan N.F."/>
            <person name="Baker D."/>
            <person name="Gharbi K."/>
            <person name="Hall N."/>
            <person name="Watson M."/>
            <person name="Adriaenssens E.M."/>
            <person name="Foster-Nyarko E."/>
            <person name="Jarju S."/>
            <person name="Secka A."/>
            <person name="Antonio M."/>
            <person name="Oren A."/>
            <person name="Chaudhuri R.R."/>
            <person name="La Ragione R."/>
            <person name="Hildebrand F."/>
            <person name="Pallen M.J."/>
        </authorList>
    </citation>
    <scope>NUCLEOTIDE SEQUENCE</scope>
    <source>
        <strain evidence="11">C6-149</strain>
    </source>
</reference>
<evidence type="ECO:0000256" key="7">
    <source>
        <dbReference type="ARBA" id="ARBA00022932"/>
    </source>
</evidence>
<dbReference type="FunFam" id="3.40.50.300:FF:000014">
    <property type="entry name" value="DNA polymerase III subunit gamma/tau"/>
    <property type="match status" value="1"/>
</dbReference>
<dbReference type="Pfam" id="PF22608">
    <property type="entry name" value="DNAX_ATPase_lid"/>
    <property type="match status" value="1"/>
</dbReference>
<comment type="similarity">
    <text evidence="1">Belongs to the DnaX/STICHEL family.</text>
</comment>
<reference evidence="11" key="1">
    <citation type="submission" date="2020-10" db="EMBL/GenBank/DDBJ databases">
        <authorList>
            <person name="Gilroy R."/>
        </authorList>
    </citation>
    <scope>NUCLEOTIDE SEQUENCE</scope>
    <source>
        <strain evidence="11">C6-149</strain>
    </source>
</reference>
<evidence type="ECO:0000256" key="8">
    <source>
        <dbReference type="ARBA" id="ARBA00049244"/>
    </source>
</evidence>
<keyword evidence="7" id="KW-0239">DNA-directed DNA polymerase</keyword>
<protein>
    <recommendedName>
        <fullName evidence="2">DNA-directed DNA polymerase</fullName>
        <ecNumber evidence="2">2.7.7.7</ecNumber>
    </recommendedName>
</protein>
<evidence type="ECO:0000256" key="6">
    <source>
        <dbReference type="ARBA" id="ARBA00022840"/>
    </source>
</evidence>
<dbReference type="PANTHER" id="PTHR11669:SF0">
    <property type="entry name" value="PROTEIN STICHEL-LIKE 2"/>
    <property type="match status" value="1"/>
</dbReference>
<dbReference type="InterPro" id="IPR008921">
    <property type="entry name" value="DNA_pol3_clamp-load_cplx_C"/>
</dbReference>
<evidence type="ECO:0000256" key="3">
    <source>
        <dbReference type="ARBA" id="ARBA00022723"/>
    </source>
</evidence>
<keyword evidence="3" id="KW-0479">Metal-binding</keyword>
<evidence type="ECO:0000313" key="11">
    <source>
        <dbReference type="EMBL" id="MBO8441565.1"/>
    </source>
</evidence>
<proteinExistence type="inferred from homology"/>
<dbReference type="NCBIfam" id="TIGR02397">
    <property type="entry name" value="dnaX_nterm"/>
    <property type="match status" value="1"/>
</dbReference>
<dbReference type="Gene3D" id="3.40.50.300">
    <property type="entry name" value="P-loop containing nucleotide triphosphate hydrolases"/>
    <property type="match status" value="1"/>
</dbReference>
<evidence type="ECO:0000259" key="10">
    <source>
        <dbReference type="SMART" id="SM00382"/>
    </source>
</evidence>
<sequence>MTYQALYRVWRPQFFKDVVGQSVITQTLKHAVMNNKVSHAYLFCGPRGTGKTSTAKILAKAVNCPNQSEGEPCNKCDICNKITNNQLNDVIEIDAASNNGVNEIRDIRDKVKYLPTEARFKIYIIDEVHMLSNGAFNALLKTLEEPPANVIFILATTEPHKIPATVISRTQKFNFNRISTEECYQHLLEVINSMNLDFEEKAVRIVAKSAKGGMRDALSILDQVISFDPNRVSVKNALLVTGSTDSDVLSDYLSYIVDGKIESAINLVQSLLYKGQGHQRFLEDLSEYIKNVLLISRNIQLSEDISINQELVSKLTTNQCYKFIGLVSDTIDKLKYTDQQDIYLDILTIELCDSLKKTNRFNQSNDVSENLILDKQKDVSNPVDVNSKKDSPKSLSLDNVKSSESESEKSDIVTNIGTIDNDINKVLCSATKKDLNLMKNLWNDLLSELSVTDRAMLNVANCVAASKDAIIIAFEYAFIYKKAQESNLNTEVTKVISKLLGKDVLVIFIIKDKWQRVRQEFLNDRQNRQQSKEISEQNVAVDQAKKIFGENNIEIIND</sequence>
<name>A0A9D9E734_9LACO</name>
<dbReference type="PRINTS" id="PR00300">
    <property type="entry name" value="CLPPROTEASEA"/>
</dbReference>
<dbReference type="InterPro" id="IPR001270">
    <property type="entry name" value="ClpA/B"/>
</dbReference>
<evidence type="ECO:0000256" key="1">
    <source>
        <dbReference type="ARBA" id="ARBA00006360"/>
    </source>
</evidence>
<dbReference type="EMBL" id="JADIMP010000060">
    <property type="protein sequence ID" value="MBO8441565.1"/>
    <property type="molecule type" value="Genomic_DNA"/>
</dbReference>